<evidence type="ECO:0000256" key="4">
    <source>
        <dbReference type="ARBA" id="ARBA00022490"/>
    </source>
</evidence>
<dbReference type="Pfam" id="PF02767">
    <property type="entry name" value="DNA_pol3_beta_2"/>
    <property type="match status" value="1"/>
</dbReference>
<gene>
    <name evidence="14" type="ORF">C7440_1712</name>
</gene>
<dbReference type="SUPFAM" id="SSF55979">
    <property type="entry name" value="DNA clamp"/>
    <property type="match status" value="1"/>
</dbReference>
<evidence type="ECO:0000256" key="6">
    <source>
        <dbReference type="ARBA" id="ARBA00022695"/>
    </source>
</evidence>
<comment type="similarity">
    <text evidence="2">Belongs to the beta sliding clamp family.</text>
</comment>
<dbReference type="RefSeq" id="WP_116518206.1">
    <property type="nucleotide sequence ID" value="NZ_JACCEX010000002.1"/>
</dbReference>
<dbReference type="InterPro" id="IPR001001">
    <property type="entry name" value="DNA_polIII_beta"/>
</dbReference>
<evidence type="ECO:0000256" key="9">
    <source>
        <dbReference type="ARBA" id="ARBA00023125"/>
    </source>
</evidence>
<evidence type="ECO:0000256" key="10">
    <source>
        <dbReference type="ARBA" id="ARBA00030988"/>
    </source>
</evidence>
<dbReference type="InterPro" id="IPR046938">
    <property type="entry name" value="DNA_clamp_sf"/>
</dbReference>
<keyword evidence="9" id="KW-0238">DNA-binding</keyword>
<dbReference type="Proteomes" id="UP000246145">
    <property type="component" value="Unassembled WGS sequence"/>
</dbReference>
<dbReference type="PANTHER" id="PTHR30478:SF0">
    <property type="entry name" value="BETA SLIDING CLAMP"/>
    <property type="match status" value="1"/>
</dbReference>
<evidence type="ECO:0000313" key="14">
    <source>
        <dbReference type="EMBL" id="PVY62219.1"/>
    </source>
</evidence>
<protein>
    <recommendedName>
        <fullName evidence="3">Beta sliding clamp</fullName>
    </recommendedName>
    <alternativeName>
        <fullName evidence="11">Beta-clamp processivity factor</fullName>
    </alternativeName>
    <alternativeName>
        <fullName evidence="10">DNA polymerase III beta sliding clamp subunit</fullName>
    </alternativeName>
</protein>
<evidence type="ECO:0000256" key="5">
    <source>
        <dbReference type="ARBA" id="ARBA00022679"/>
    </source>
</evidence>
<dbReference type="OrthoDB" id="9157270at2"/>
<organism evidence="14 15">
    <name type="scientific">Pusillimonas noertemannii</name>
    <dbReference type="NCBI Taxonomy" id="305977"/>
    <lineage>
        <taxon>Bacteria</taxon>
        <taxon>Pseudomonadati</taxon>
        <taxon>Pseudomonadota</taxon>
        <taxon>Betaproteobacteria</taxon>
        <taxon>Burkholderiales</taxon>
        <taxon>Alcaligenaceae</taxon>
        <taxon>Pusillimonas</taxon>
    </lineage>
</organism>
<evidence type="ECO:0000256" key="2">
    <source>
        <dbReference type="ARBA" id="ARBA00010752"/>
    </source>
</evidence>
<comment type="caution">
    <text evidence="14">The sequence shown here is derived from an EMBL/GenBank/DDBJ whole genome shotgun (WGS) entry which is preliminary data.</text>
</comment>
<comment type="subcellular location">
    <subcellularLocation>
        <location evidence="1">Cytoplasm</location>
    </subcellularLocation>
</comment>
<sequence>MTKIQLDAKALKAVSRIVPAFDIRYYLCGVCIEATKDSTTCVSTDGHRIMAAQHKAKNDIQGDVRFIIPKEIVTMLTAGKRPAQAKSIELEKHGEKWSAGLPPVNEFQAQFKPIEGNFPNWRALVKKTTKDGVTGEVAMFNSRYLQEMFAIAKELHHPNLPAATLLHNGNAAAVIHFGDMLSDLNILGLVMPMKTERGPGLPDLSWAYPAKGDEDEDDAPKEAADSPTAEEVPA</sequence>
<proteinExistence type="inferred from homology"/>
<dbReference type="GO" id="GO:0006271">
    <property type="term" value="P:DNA strand elongation involved in DNA replication"/>
    <property type="evidence" value="ECO:0007669"/>
    <property type="project" value="TreeGrafter"/>
</dbReference>
<reference evidence="14 15" key="1">
    <citation type="submission" date="2018-04" db="EMBL/GenBank/DDBJ databases">
        <title>Genomic Encyclopedia of Type Strains, Phase IV (KMG-IV): sequencing the most valuable type-strain genomes for metagenomic binning, comparative biology and taxonomic classification.</title>
        <authorList>
            <person name="Goeker M."/>
        </authorList>
    </citation>
    <scope>NUCLEOTIDE SEQUENCE [LARGE SCALE GENOMIC DNA]</scope>
    <source>
        <strain evidence="14 15">DSM 10065</strain>
    </source>
</reference>
<dbReference type="InterPro" id="IPR022637">
    <property type="entry name" value="DNA_polIII_beta_cen"/>
</dbReference>
<dbReference type="GO" id="GO:0003887">
    <property type="term" value="F:DNA-directed DNA polymerase activity"/>
    <property type="evidence" value="ECO:0007669"/>
    <property type="project" value="UniProtKB-KW"/>
</dbReference>
<dbReference type="GO" id="GO:0003677">
    <property type="term" value="F:DNA binding"/>
    <property type="evidence" value="ECO:0007669"/>
    <property type="project" value="UniProtKB-KW"/>
</dbReference>
<accession>A0A2U1CMJ2</accession>
<dbReference type="GO" id="GO:0005737">
    <property type="term" value="C:cytoplasm"/>
    <property type="evidence" value="ECO:0007669"/>
    <property type="project" value="UniProtKB-SubCell"/>
</dbReference>
<name>A0A2U1CMJ2_9BURK</name>
<keyword evidence="15" id="KW-1185">Reference proteome</keyword>
<evidence type="ECO:0000256" key="1">
    <source>
        <dbReference type="ARBA" id="ARBA00004496"/>
    </source>
</evidence>
<dbReference type="EMBL" id="QEKO01000002">
    <property type="protein sequence ID" value="PVY62219.1"/>
    <property type="molecule type" value="Genomic_DNA"/>
</dbReference>
<evidence type="ECO:0000256" key="3">
    <source>
        <dbReference type="ARBA" id="ARBA00021035"/>
    </source>
</evidence>
<feature type="region of interest" description="Disordered" evidence="12">
    <location>
        <begin position="202"/>
        <end position="234"/>
    </location>
</feature>
<evidence type="ECO:0000256" key="12">
    <source>
        <dbReference type="SAM" id="MobiDB-lite"/>
    </source>
</evidence>
<dbReference type="Gene3D" id="3.10.150.10">
    <property type="entry name" value="DNA Polymerase III, subunit A, domain 2"/>
    <property type="match status" value="1"/>
</dbReference>
<evidence type="ECO:0000256" key="7">
    <source>
        <dbReference type="ARBA" id="ARBA00022705"/>
    </source>
</evidence>
<keyword evidence="6" id="KW-0548">Nucleotidyltransferase</keyword>
<dbReference type="AlphaFoldDB" id="A0A2U1CMJ2"/>
<keyword evidence="8" id="KW-0239">DNA-directed DNA polymerase</keyword>
<evidence type="ECO:0000313" key="15">
    <source>
        <dbReference type="Proteomes" id="UP000246145"/>
    </source>
</evidence>
<feature type="domain" description="DNA polymerase III beta sliding clamp central" evidence="13">
    <location>
        <begin position="14"/>
        <end position="89"/>
    </location>
</feature>
<dbReference type="GO" id="GO:0008408">
    <property type="term" value="F:3'-5' exonuclease activity"/>
    <property type="evidence" value="ECO:0007669"/>
    <property type="project" value="InterPro"/>
</dbReference>
<dbReference type="GO" id="GO:0009360">
    <property type="term" value="C:DNA polymerase III complex"/>
    <property type="evidence" value="ECO:0007669"/>
    <property type="project" value="InterPro"/>
</dbReference>
<dbReference type="PANTHER" id="PTHR30478">
    <property type="entry name" value="DNA POLYMERASE III SUBUNIT BETA"/>
    <property type="match status" value="1"/>
</dbReference>
<evidence type="ECO:0000256" key="8">
    <source>
        <dbReference type="ARBA" id="ARBA00022932"/>
    </source>
</evidence>
<evidence type="ECO:0000256" key="11">
    <source>
        <dbReference type="ARBA" id="ARBA00033276"/>
    </source>
</evidence>
<keyword evidence="7" id="KW-0235">DNA replication</keyword>
<keyword evidence="4" id="KW-0963">Cytoplasm</keyword>
<keyword evidence="5" id="KW-0808">Transferase</keyword>
<evidence type="ECO:0000259" key="13">
    <source>
        <dbReference type="Pfam" id="PF02767"/>
    </source>
</evidence>